<keyword evidence="2" id="KW-0808">Transferase</keyword>
<evidence type="ECO:0000313" key="7">
    <source>
        <dbReference type="Proteomes" id="UP000196027"/>
    </source>
</evidence>
<evidence type="ECO:0000256" key="2">
    <source>
        <dbReference type="ARBA" id="ARBA00022679"/>
    </source>
</evidence>
<evidence type="ECO:0000313" key="6">
    <source>
        <dbReference type="EMBL" id="ARU56698.1"/>
    </source>
</evidence>
<dbReference type="Proteomes" id="UP000196027">
    <property type="component" value="Chromosome"/>
</dbReference>
<dbReference type="GO" id="GO:0070403">
    <property type="term" value="F:NAD+ binding"/>
    <property type="evidence" value="ECO:0007669"/>
    <property type="project" value="InterPro"/>
</dbReference>
<dbReference type="SUPFAM" id="SSF52467">
    <property type="entry name" value="DHS-like NAD/FAD-binding domain"/>
    <property type="match status" value="1"/>
</dbReference>
<dbReference type="RefSeq" id="WP_087461662.1">
    <property type="nucleotide sequence ID" value="NZ_CP021425.1"/>
</dbReference>
<keyword evidence="3" id="KW-0520">NAD</keyword>
<dbReference type="OrthoDB" id="9800582at2"/>
<dbReference type="InterPro" id="IPR003000">
    <property type="entry name" value="Sirtuin"/>
</dbReference>
<evidence type="ECO:0000256" key="3">
    <source>
        <dbReference type="ARBA" id="ARBA00023027"/>
    </source>
</evidence>
<dbReference type="GO" id="GO:0017136">
    <property type="term" value="F:histone deacetylase activity, NAD-dependent"/>
    <property type="evidence" value="ECO:0007669"/>
    <property type="project" value="TreeGrafter"/>
</dbReference>
<dbReference type="InterPro" id="IPR029035">
    <property type="entry name" value="DHS-like_NAD/FAD-binding_dom"/>
</dbReference>
<organism evidence="6 7">
    <name type="scientific">Oleiphilus messinensis</name>
    <dbReference type="NCBI Taxonomy" id="141451"/>
    <lineage>
        <taxon>Bacteria</taxon>
        <taxon>Pseudomonadati</taxon>
        <taxon>Pseudomonadota</taxon>
        <taxon>Gammaproteobacteria</taxon>
        <taxon>Oceanospirillales</taxon>
        <taxon>Oleiphilaceae</taxon>
        <taxon>Oleiphilus</taxon>
    </lineage>
</organism>
<evidence type="ECO:0000256" key="4">
    <source>
        <dbReference type="PROSITE-ProRule" id="PRU00236"/>
    </source>
</evidence>
<dbReference type="InterPro" id="IPR050134">
    <property type="entry name" value="NAD-dep_sirtuin_deacylases"/>
</dbReference>
<protein>
    <recommendedName>
        <fullName evidence="1">protein acetyllysine N-acetyltransferase</fullName>
        <ecNumber evidence="1">2.3.1.286</ecNumber>
    </recommendedName>
</protein>
<proteinExistence type="predicted"/>
<dbReference type="Pfam" id="PF02146">
    <property type="entry name" value="SIR2"/>
    <property type="match status" value="1"/>
</dbReference>
<dbReference type="KEGG" id="ome:OLMES_2648"/>
<dbReference type="AlphaFoldDB" id="A0A1Y0I878"/>
<dbReference type="PROSITE" id="PS50305">
    <property type="entry name" value="SIRTUIN"/>
    <property type="match status" value="1"/>
</dbReference>
<feature type="domain" description="Deacetylase sirtuin-type" evidence="5">
    <location>
        <begin position="2"/>
        <end position="285"/>
    </location>
</feature>
<keyword evidence="7" id="KW-1185">Reference proteome</keyword>
<evidence type="ECO:0000256" key="1">
    <source>
        <dbReference type="ARBA" id="ARBA00012928"/>
    </source>
</evidence>
<accession>A0A1Y0I878</accession>
<dbReference type="Gene3D" id="3.30.1600.10">
    <property type="entry name" value="SIR2/SIRT2 'Small Domain"/>
    <property type="match status" value="1"/>
</dbReference>
<dbReference type="InterPro" id="IPR026591">
    <property type="entry name" value="Sirtuin_cat_small_dom_sf"/>
</dbReference>
<name>A0A1Y0I878_9GAMM</name>
<dbReference type="PANTHER" id="PTHR11085">
    <property type="entry name" value="NAD-DEPENDENT PROTEIN DEACYLASE SIRTUIN-5, MITOCHONDRIAL-RELATED"/>
    <property type="match status" value="1"/>
</dbReference>
<dbReference type="EMBL" id="CP021425">
    <property type="protein sequence ID" value="ARU56698.1"/>
    <property type="molecule type" value="Genomic_DNA"/>
</dbReference>
<dbReference type="InterPro" id="IPR026590">
    <property type="entry name" value="Ssirtuin_cat_dom"/>
</dbReference>
<evidence type="ECO:0000259" key="5">
    <source>
        <dbReference type="PROSITE" id="PS50305"/>
    </source>
</evidence>
<dbReference type="Gene3D" id="3.40.50.1220">
    <property type="entry name" value="TPP-binding domain"/>
    <property type="match status" value="1"/>
</dbReference>
<comment type="caution">
    <text evidence="4">Lacks conserved residue(s) required for the propagation of feature annotation.</text>
</comment>
<dbReference type="PANTHER" id="PTHR11085:SF4">
    <property type="entry name" value="NAD-DEPENDENT PROTEIN DEACYLASE"/>
    <property type="match status" value="1"/>
</dbReference>
<gene>
    <name evidence="6" type="ORF">OLMES_2648</name>
</gene>
<sequence>MRESKIQKAIERAADSIARAESILIGAGAGMGVDSGLPDFRGQEGFWNAYPKLARQNVSFEEMANPKWFAASPKLAWGFYGHRFNLYRTVTPHPGFKLLKEWQDCLNKDAFVFTSNVDGQFQKAGFEEHCIYECHGSIHHWQCSNDCSGQIWTAPDNALEIDEEQLELVSSLPRCKECGAVARPNILMFGDWDWNAKRAEKQSFHYQNWQIQKFEKCKKAEQKSVTIELGAGTAVPTVRYECEQKRRDNILIRVNPRESQVPVENSISIPLGALDALSAIDDLLR</sequence>
<reference evidence="6 7" key="1">
    <citation type="submission" date="2017-05" db="EMBL/GenBank/DDBJ databases">
        <title>Genomic insights into alkan degradation activity of Oleiphilus messinensis.</title>
        <authorList>
            <person name="Kozyavkin S.A."/>
            <person name="Slesarev A.I."/>
            <person name="Golyshin P.N."/>
            <person name="Korzhenkov A."/>
            <person name="Golyshina O.N."/>
            <person name="Toshchakov S.V."/>
        </authorList>
    </citation>
    <scope>NUCLEOTIDE SEQUENCE [LARGE SCALE GENOMIC DNA]</scope>
    <source>
        <strain evidence="6 7">ME102</strain>
    </source>
</reference>
<dbReference type="EC" id="2.3.1.286" evidence="1"/>